<dbReference type="EMBL" id="KV878688">
    <property type="protein sequence ID" value="OJJ69515.1"/>
    <property type="molecule type" value="Genomic_DNA"/>
</dbReference>
<dbReference type="PANTHER" id="PTHR36206:SF12">
    <property type="entry name" value="ASPERCRYPTIN BIOSYNTHESIS CLUSTER-SPECIFIC TRANSCRIPTION REGULATOR ATNN-RELATED"/>
    <property type="match status" value="1"/>
</dbReference>
<name>A0A1L9UCV8_ASPBC</name>
<keyword evidence="2" id="KW-0862">Zinc</keyword>
<feature type="compositionally biased region" description="Low complexity" evidence="7">
    <location>
        <begin position="435"/>
        <end position="445"/>
    </location>
</feature>
<evidence type="ECO:0000256" key="1">
    <source>
        <dbReference type="ARBA" id="ARBA00022723"/>
    </source>
</evidence>
<keyword evidence="6" id="KW-0539">Nucleus</keyword>
<evidence type="ECO:0000256" key="7">
    <source>
        <dbReference type="SAM" id="MobiDB-lite"/>
    </source>
</evidence>
<evidence type="ECO:0000256" key="5">
    <source>
        <dbReference type="ARBA" id="ARBA00023163"/>
    </source>
</evidence>
<dbReference type="InterPro" id="IPR052360">
    <property type="entry name" value="Transcr_Regulatory_Proteins"/>
</dbReference>
<dbReference type="PANTHER" id="PTHR36206">
    <property type="entry name" value="ASPERCRYPTIN BIOSYNTHESIS CLUSTER-SPECIFIC TRANSCRIPTION REGULATOR ATNN-RELATED"/>
    <property type="match status" value="1"/>
</dbReference>
<evidence type="ECO:0000256" key="3">
    <source>
        <dbReference type="ARBA" id="ARBA00023015"/>
    </source>
</evidence>
<evidence type="ECO:0000313" key="9">
    <source>
        <dbReference type="Proteomes" id="UP000184499"/>
    </source>
</evidence>
<dbReference type="GO" id="GO:0003677">
    <property type="term" value="F:DNA binding"/>
    <property type="evidence" value="ECO:0007669"/>
    <property type="project" value="UniProtKB-KW"/>
</dbReference>
<evidence type="ECO:0000313" key="8">
    <source>
        <dbReference type="EMBL" id="OJJ69515.1"/>
    </source>
</evidence>
<evidence type="ECO:0000256" key="4">
    <source>
        <dbReference type="ARBA" id="ARBA00023125"/>
    </source>
</evidence>
<keyword evidence="4" id="KW-0238">DNA-binding</keyword>
<evidence type="ECO:0000256" key="2">
    <source>
        <dbReference type="ARBA" id="ARBA00022833"/>
    </source>
</evidence>
<dbReference type="RefSeq" id="XP_067476764.1">
    <property type="nucleotide sequence ID" value="XM_067628583.1"/>
</dbReference>
<dbReference type="OrthoDB" id="2593732at2759"/>
<organism evidence="8 9">
    <name type="scientific">Aspergillus brasiliensis (strain CBS 101740 / IMI 381727 / IBT 21946)</name>
    <dbReference type="NCBI Taxonomy" id="767769"/>
    <lineage>
        <taxon>Eukaryota</taxon>
        <taxon>Fungi</taxon>
        <taxon>Dikarya</taxon>
        <taxon>Ascomycota</taxon>
        <taxon>Pezizomycotina</taxon>
        <taxon>Eurotiomycetes</taxon>
        <taxon>Eurotiomycetidae</taxon>
        <taxon>Eurotiales</taxon>
        <taxon>Aspergillaceae</taxon>
        <taxon>Aspergillus</taxon>
        <taxon>Aspergillus subgen. Circumdati</taxon>
    </lineage>
</organism>
<dbReference type="AlphaFoldDB" id="A0A1L9UCV8"/>
<dbReference type="Proteomes" id="UP000184499">
    <property type="component" value="Unassembled WGS sequence"/>
</dbReference>
<dbReference type="OMA" id="TYAYPEF"/>
<keyword evidence="1" id="KW-0479">Metal-binding</keyword>
<dbReference type="GO" id="GO:0009893">
    <property type="term" value="P:positive regulation of metabolic process"/>
    <property type="evidence" value="ECO:0007669"/>
    <property type="project" value="UniProtKB-ARBA"/>
</dbReference>
<feature type="region of interest" description="Disordered" evidence="7">
    <location>
        <begin position="424"/>
        <end position="445"/>
    </location>
</feature>
<sequence>MSSHNGKSRQRVYRTRTKSGCATCKRVKCDEARPSCLRCTSTGRKCDGYTTNLNSALTSTVLARPSHALTGFRYATGERDIRSFQFFYEKTVFSLAGYCGSELWSRSVLQVSQQEKPVWHALVALGALHENFENRHQIRGPWFSRKGHDTFALQQYLAAIRALLHPSEDSSRSPSTYVISSHGGTLSVDVCLISCVLFACYEIMSGHYVAALSHIRSGIKILGEVAYDASTGTYHHPLLRPSTVPNLEIDELRKLLIRLQIQVYTLTRSEEDSPAWNTQQLRGVSGDIDIPPTFSSLAQARSIYEHYSCMFRHDYHTLIDTQQQPPPTPTRTEPTNPALNTLIHHYATILTKWSTALDHFEQSKGSSLTTKEQIGLKILQIHRLEHSMMLEQYNSGSSESTVWDRFNSVFKQIISLSKSVVQLSGASPTPPSTPPSHTITPTATSPQMNPSFSLDLGIIGPLYVTATLCRDPLIRREAVEVLRSCSRQEGVFSSQLCAIAAEKVIALEEHVALAAGGVDYARDSAAITGMVLRDGNDLQYREAVITRCWEVPEKARLTYAYPEFDLVGKRVCLTIGQDDRVHVNIPWWPGGVVVFGLDEMDDDTSVRYSN</sequence>
<dbReference type="GO" id="GO:0008270">
    <property type="term" value="F:zinc ion binding"/>
    <property type="evidence" value="ECO:0007669"/>
    <property type="project" value="InterPro"/>
</dbReference>
<dbReference type="GO" id="GO:0000981">
    <property type="term" value="F:DNA-binding transcription factor activity, RNA polymerase II-specific"/>
    <property type="evidence" value="ECO:0007669"/>
    <property type="project" value="InterPro"/>
</dbReference>
<dbReference type="InterPro" id="IPR001138">
    <property type="entry name" value="Zn2Cys6_DnaBD"/>
</dbReference>
<dbReference type="SUPFAM" id="SSF57701">
    <property type="entry name" value="Zn2/Cys6 DNA-binding domain"/>
    <property type="match status" value="1"/>
</dbReference>
<proteinExistence type="predicted"/>
<dbReference type="GeneID" id="93581071"/>
<accession>A0A1L9UCV8</accession>
<dbReference type="CDD" id="cd00067">
    <property type="entry name" value="GAL4"/>
    <property type="match status" value="1"/>
</dbReference>
<gene>
    <name evidence="8" type="ORF">ASPBRDRAFT_657498</name>
</gene>
<evidence type="ECO:0000256" key="6">
    <source>
        <dbReference type="ARBA" id="ARBA00023242"/>
    </source>
</evidence>
<keyword evidence="3" id="KW-0805">Transcription regulation</keyword>
<dbReference type="STRING" id="767769.A0A1L9UCV8"/>
<dbReference type="VEuPathDB" id="FungiDB:ASPBRDRAFT_657498"/>
<protein>
    <recommendedName>
        <fullName evidence="10">Zn(2)-C6 fungal-type domain-containing protein</fullName>
    </recommendedName>
</protein>
<keyword evidence="5" id="KW-0804">Transcription</keyword>
<evidence type="ECO:0008006" key="10">
    <source>
        <dbReference type="Google" id="ProtNLM"/>
    </source>
</evidence>
<reference evidence="9" key="1">
    <citation type="journal article" date="2017" name="Genome Biol.">
        <title>Comparative genomics reveals high biological diversity and specific adaptations in the industrially and medically important fungal genus Aspergillus.</title>
        <authorList>
            <person name="de Vries R.P."/>
            <person name="Riley R."/>
            <person name="Wiebenga A."/>
            <person name="Aguilar-Osorio G."/>
            <person name="Amillis S."/>
            <person name="Uchima C.A."/>
            <person name="Anderluh G."/>
            <person name="Asadollahi M."/>
            <person name="Askin M."/>
            <person name="Barry K."/>
            <person name="Battaglia E."/>
            <person name="Bayram O."/>
            <person name="Benocci T."/>
            <person name="Braus-Stromeyer S.A."/>
            <person name="Caldana C."/>
            <person name="Canovas D."/>
            <person name="Cerqueira G.C."/>
            <person name="Chen F."/>
            <person name="Chen W."/>
            <person name="Choi C."/>
            <person name="Clum A."/>
            <person name="Dos Santos R.A."/>
            <person name="Damasio A.R."/>
            <person name="Diallinas G."/>
            <person name="Emri T."/>
            <person name="Fekete E."/>
            <person name="Flipphi M."/>
            <person name="Freyberg S."/>
            <person name="Gallo A."/>
            <person name="Gournas C."/>
            <person name="Habgood R."/>
            <person name="Hainaut M."/>
            <person name="Harispe M.L."/>
            <person name="Henrissat B."/>
            <person name="Hilden K.S."/>
            <person name="Hope R."/>
            <person name="Hossain A."/>
            <person name="Karabika E."/>
            <person name="Karaffa L."/>
            <person name="Karanyi Z."/>
            <person name="Krasevec N."/>
            <person name="Kuo A."/>
            <person name="Kusch H."/>
            <person name="LaButti K."/>
            <person name="Lagendijk E.L."/>
            <person name="Lapidus A."/>
            <person name="Levasseur A."/>
            <person name="Lindquist E."/>
            <person name="Lipzen A."/>
            <person name="Logrieco A.F."/>
            <person name="MacCabe A."/>
            <person name="Maekelae M.R."/>
            <person name="Malavazi I."/>
            <person name="Melin P."/>
            <person name="Meyer V."/>
            <person name="Mielnichuk N."/>
            <person name="Miskei M."/>
            <person name="Molnar A.P."/>
            <person name="Mule G."/>
            <person name="Ngan C.Y."/>
            <person name="Orejas M."/>
            <person name="Orosz E."/>
            <person name="Ouedraogo J.P."/>
            <person name="Overkamp K.M."/>
            <person name="Park H.-S."/>
            <person name="Perrone G."/>
            <person name="Piumi F."/>
            <person name="Punt P.J."/>
            <person name="Ram A.F."/>
            <person name="Ramon A."/>
            <person name="Rauscher S."/>
            <person name="Record E."/>
            <person name="Riano-Pachon D.M."/>
            <person name="Robert V."/>
            <person name="Roehrig J."/>
            <person name="Ruller R."/>
            <person name="Salamov A."/>
            <person name="Salih N.S."/>
            <person name="Samson R.A."/>
            <person name="Sandor E."/>
            <person name="Sanguinetti M."/>
            <person name="Schuetze T."/>
            <person name="Sepcic K."/>
            <person name="Shelest E."/>
            <person name="Sherlock G."/>
            <person name="Sophianopoulou V."/>
            <person name="Squina F.M."/>
            <person name="Sun H."/>
            <person name="Susca A."/>
            <person name="Todd R.B."/>
            <person name="Tsang A."/>
            <person name="Unkles S.E."/>
            <person name="van de Wiele N."/>
            <person name="van Rossen-Uffink D."/>
            <person name="Oliveira J.V."/>
            <person name="Vesth T.C."/>
            <person name="Visser J."/>
            <person name="Yu J.-H."/>
            <person name="Zhou M."/>
            <person name="Andersen M.R."/>
            <person name="Archer D.B."/>
            <person name="Baker S.E."/>
            <person name="Benoit I."/>
            <person name="Brakhage A.A."/>
            <person name="Braus G.H."/>
            <person name="Fischer R."/>
            <person name="Frisvad J.C."/>
            <person name="Goldman G.H."/>
            <person name="Houbraken J."/>
            <person name="Oakley B."/>
            <person name="Pocsi I."/>
            <person name="Scazzocchio C."/>
            <person name="Seiboth B."/>
            <person name="vanKuyk P.A."/>
            <person name="Wortman J."/>
            <person name="Dyer P.S."/>
            <person name="Grigoriev I.V."/>
        </authorList>
    </citation>
    <scope>NUCLEOTIDE SEQUENCE [LARGE SCALE GENOMIC DNA]</scope>
    <source>
        <strain evidence="9">CBS 101740 / IMI 381727 / IBT 21946</strain>
    </source>
</reference>
<keyword evidence="9" id="KW-1185">Reference proteome</keyword>
<dbReference type="InterPro" id="IPR036864">
    <property type="entry name" value="Zn2-C6_fun-type_DNA-bd_sf"/>
</dbReference>